<comment type="cofactor">
    <cofactor evidence="2">
        <name>Zn(2+)</name>
        <dbReference type="ChEBI" id="CHEBI:29105"/>
    </cofactor>
</comment>
<dbReference type="PANTHER" id="PTHR22993">
    <property type="entry name" value="FORMAMIDOPYRIMIDINE-DNA GLYCOSYLASE"/>
    <property type="match status" value="1"/>
</dbReference>
<evidence type="ECO:0000256" key="18">
    <source>
        <dbReference type="ARBA" id="ARBA00030638"/>
    </source>
</evidence>
<dbReference type="SUPFAM" id="SSF81624">
    <property type="entry name" value="N-terminal domain of MutM-like DNA repair proteins"/>
    <property type="match status" value="1"/>
</dbReference>
<dbReference type="Pfam" id="PF01149">
    <property type="entry name" value="Fapy_DNA_glyco"/>
    <property type="match status" value="1"/>
</dbReference>
<evidence type="ECO:0000256" key="8">
    <source>
        <dbReference type="ARBA" id="ARBA00022723"/>
    </source>
</evidence>
<dbReference type="SMART" id="SM00898">
    <property type="entry name" value="Fapy_DNA_glyco"/>
    <property type="match status" value="1"/>
</dbReference>
<dbReference type="Proteomes" id="UP000315724">
    <property type="component" value="Chromosome"/>
</dbReference>
<evidence type="ECO:0000256" key="9">
    <source>
        <dbReference type="ARBA" id="ARBA00022763"/>
    </source>
</evidence>
<evidence type="ECO:0000256" key="12">
    <source>
        <dbReference type="ARBA" id="ARBA00022833"/>
    </source>
</evidence>
<dbReference type="GO" id="GO:0034039">
    <property type="term" value="F:8-oxo-7,8-dihydroguanine DNA N-glycosylase activity"/>
    <property type="evidence" value="ECO:0007669"/>
    <property type="project" value="TreeGrafter"/>
</dbReference>
<protein>
    <recommendedName>
        <fullName evidence="7">Formamidopyrimidine-DNA glycosylase</fullName>
        <ecNumber evidence="5">3.2.2.23</ecNumber>
        <ecNumber evidence="6">4.2.99.18</ecNumber>
    </recommendedName>
    <alternativeName>
        <fullName evidence="18">DNA-(apurinic or apyrimidinic site) lyase MutM</fullName>
    </alternativeName>
</protein>
<dbReference type="EMBL" id="CP036267">
    <property type="protein sequence ID" value="QDT32423.1"/>
    <property type="molecule type" value="Genomic_DNA"/>
</dbReference>
<evidence type="ECO:0000256" key="16">
    <source>
        <dbReference type="ARBA" id="ARBA00023268"/>
    </source>
</evidence>
<dbReference type="SUPFAM" id="SSF46946">
    <property type="entry name" value="S13-like H2TH domain"/>
    <property type="match status" value="1"/>
</dbReference>
<dbReference type="OrthoDB" id="9800855at2"/>
<evidence type="ECO:0000256" key="4">
    <source>
        <dbReference type="ARBA" id="ARBA00011245"/>
    </source>
</evidence>
<dbReference type="Gene3D" id="1.10.8.50">
    <property type="match status" value="1"/>
</dbReference>
<name>A0A517QLB5_9PLAN</name>
<dbReference type="Gene3D" id="3.20.190.10">
    <property type="entry name" value="MutM-like, N-terminal"/>
    <property type="match status" value="1"/>
</dbReference>
<organism evidence="23 24">
    <name type="scientific">Thalassoglobus polymorphus</name>
    <dbReference type="NCBI Taxonomy" id="2527994"/>
    <lineage>
        <taxon>Bacteria</taxon>
        <taxon>Pseudomonadati</taxon>
        <taxon>Planctomycetota</taxon>
        <taxon>Planctomycetia</taxon>
        <taxon>Planctomycetales</taxon>
        <taxon>Planctomycetaceae</taxon>
        <taxon>Thalassoglobus</taxon>
    </lineage>
</organism>
<dbReference type="GO" id="GO:0006284">
    <property type="term" value="P:base-excision repair"/>
    <property type="evidence" value="ECO:0007669"/>
    <property type="project" value="InterPro"/>
</dbReference>
<evidence type="ECO:0000256" key="14">
    <source>
        <dbReference type="ARBA" id="ARBA00023204"/>
    </source>
</evidence>
<dbReference type="InterPro" id="IPR020629">
    <property type="entry name" value="FPG_Glyclase"/>
</dbReference>
<sequence length="279" mass="31809">MPELPEVETMVRGIRPAMQGYKLVELRACPCTKKPLSVTPALNEFTQRVRGQKVEAVERKAKRIVIRFKEDVIVFEPRMTGLALLSDPPSLEHLRFEFCLSRGKQKQSVWIWDRRGLGTLRLMSHQEFDVALGEHVLGPDALEISVDELLARLKETKRAIKVALLDQKLVAGVGNLYASEILHEARISPKTEAAKLSRQRVDRIHKAMNRILHEAIQYEGSTLNDGTYRNALNQNGSYQNKHCVYAKEGEPCKTCETSSIRRIVQAQRSTFYCPKCQKR</sequence>
<evidence type="ECO:0000256" key="6">
    <source>
        <dbReference type="ARBA" id="ARBA00012720"/>
    </source>
</evidence>
<dbReference type="Pfam" id="PF06827">
    <property type="entry name" value="zf-FPG_IleRS"/>
    <property type="match status" value="1"/>
</dbReference>
<dbReference type="KEGG" id="tpol:Mal48_16690"/>
<dbReference type="InterPro" id="IPR012319">
    <property type="entry name" value="FPG_cat"/>
</dbReference>
<keyword evidence="9" id="KW-0227">DNA damage</keyword>
<dbReference type="NCBIfam" id="NF002211">
    <property type="entry name" value="PRK01103.1"/>
    <property type="match status" value="1"/>
</dbReference>
<dbReference type="SUPFAM" id="SSF57716">
    <property type="entry name" value="Glucocorticoid receptor-like (DNA-binding domain)"/>
    <property type="match status" value="1"/>
</dbReference>
<proteinExistence type="inferred from homology"/>
<evidence type="ECO:0000256" key="20">
    <source>
        <dbReference type="PROSITE-ProRule" id="PRU00391"/>
    </source>
</evidence>
<keyword evidence="16" id="KW-0511">Multifunctional enzyme</keyword>
<dbReference type="InterPro" id="IPR015886">
    <property type="entry name" value="H2TH_FPG"/>
</dbReference>
<keyword evidence="13" id="KW-0238">DNA-binding</keyword>
<dbReference type="GO" id="GO:0003684">
    <property type="term" value="F:damaged DNA binding"/>
    <property type="evidence" value="ECO:0007669"/>
    <property type="project" value="InterPro"/>
</dbReference>
<gene>
    <name evidence="23" type="primary">mutM</name>
    <name evidence="23" type="ORF">Mal48_16690</name>
</gene>
<dbReference type="EC" id="3.2.2.23" evidence="5"/>
<keyword evidence="17 23" id="KW-0326">Glycosidase</keyword>
<dbReference type="FunFam" id="1.10.8.50:FF:000003">
    <property type="entry name" value="Formamidopyrimidine-DNA glycosylase"/>
    <property type="match status" value="1"/>
</dbReference>
<evidence type="ECO:0000313" key="24">
    <source>
        <dbReference type="Proteomes" id="UP000315724"/>
    </source>
</evidence>
<dbReference type="InterPro" id="IPR010979">
    <property type="entry name" value="Ribosomal_uS13-like_H2TH"/>
</dbReference>
<evidence type="ECO:0000256" key="3">
    <source>
        <dbReference type="ARBA" id="ARBA00009409"/>
    </source>
</evidence>
<feature type="domain" description="Formamidopyrimidine-DNA glycosylase catalytic" evidence="22">
    <location>
        <begin position="2"/>
        <end position="118"/>
    </location>
</feature>
<comment type="similarity">
    <text evidence="3">Belongs to the FPG family.</text>
</comment>
<dbReference type="RefSeq" id="WP_145197664.1">
    <property type="nucleotide sequence ID" value="NZ_CP036267.1"/>
</dbReference>
<dbReference type="CDD" id="cd08966">
    <property type="entry name" value="EcFpg-like_N"/>
    <property type="match status" value="1"/>
</dbReference>
<reference evidence="23 24" key="1">
    <citation type="submission" date="2019-02" db="EMBL/GenBank/DDBJ databases">
        <title>Deep-cultivation of Planctomycetes and their phenomic and genomic characterization uncovers novel biology.</title>
        <authorList>
            <person name="Wiegand S."/>
            <person name="Jogler M."/>
            <person name="Boedeker C."/>
            <person name="Pinto D."/>
            <person name="Vollmers J."/>
            <person name="Rivas-Marin E."/>
            <person name="Kohn T."/>
            <person name="Peeters S.H."/>
            <person name="Heuer A."/>
            <person name="Rast P."/>
            <person name="Oberbeckmann S."/>
            <person name="Bunk B."/>
            <person name="Jeske O."/>
            <person name="Meyerdierks A."/>
            <person name="Storesund J.E."/>
            <person name="Kallscheuer N."/>
            <person name="Luecker S."/>
            <person name="Lage O.M."/>
            <person name="Pohl T."/>
            <person name="Merkel B.J."/>
            <person name="Hornburger P."/>
            <person name="Mueller R.-W."/>
            <person name="Bruemmer F."/>
            <person name="Labrenz M."/>
            <person name="Spormann A.M."/>
            <person name="Op den Camp H."/>
            <person name="Overmann J."/>
            <person name="Amann R."/>
            <person name="Jetten M.S.M."/>
            <person name="Mascher T."/>
            <person name="Medema M.H."/>
            <person name="Devos D.P."/>
            <person name="Kaster A.-K."/>
            <person name="Ovreas L."/>
            <person name="Rohde M."/>
            <person name="Galperin M.Y."/>
            <person name="Jogler C."/>
        </authorList>
    </citation>
    <scope>NUCLEOTIDE SEQUENCE [LARGE SCALE GENOMIC DNA]</scope>
    <source>
        <strain evidence="23 24">Mal48</strain>
    </source>
</reference>
<dbReference type="PROSITE" id="PS51066">
    <property type="entry name" value="ZF_FPG_2"/>
    <property type="match status" value="1"/>
</dbReference>
<dbReference type="EC" id="4.2.99.18" evidence="6"/>
<dbReference type="NCBIfam" id="TIGR00577">
    <property type="entry name" value="fpg"/>
    <property type="match status" value="1"/>
</dbReference>
<evidence type="ECO:0000256" key="10">
    <source>
        <dbReference type="ARBA" id="ARBA00022771"/>
    </source>
</evidence>
<evidence type="ECO:0000259" key="22">
    <source>
        <dbReference type="PROSITE" id="PS51068"/>
    </source>
</evidence>
<dbReference type="InterPro" id="IPR035937">
    <property type="entry name" value="FPG_N"/>
</dbReference>
<comment type="catalytic activity">
    <reaction evidence="1">
        <text>Hydrolysis of DNA containing ring-opened 7-methylguanine residues, releasing 2,6-diamino-4-hydroxy-5-(N-methyl)formamidopyrimidine.</text>
        <dbReference type="EC" id="3.2.2.23"/>
    </reaction>
</comment>
<comment type="catalytic activity">
    <reaction evidence="19">
        <text>2'-deoxyribonucleotide-(2'-deoxyribose 5'-phosphate)-2'-deoxyribonucleotide-DNA = a 3'-end 2'-deoxyribonucleotide-(2,3-dehydro-2,3-deoxyribose 5'-phosphate)-DNA + a 5'-end 5'-phospho-2'-deoxyribonucleoside-DNA + H(+)</text>
        <dbReference type="Rhea" id="RHEA:66592"/>
        <dbReference type="Rhea" id="RHEA-COMP:13180"/>
        <dbReference type="Rhea" id="RHEA-COMP:16897"/>
        <dbReference type="Rhea" id="RHEA-COMP:17067"/>
        <dbReference type="ChEBI" id="CHEBI:15378"/>
        <dbReference type="ChEBI" id="CHEBI:136412"/>
        <dbReference type="ChEBI" id="CHEBI:157695"/>
        <dbReference type="ChEBI" id="CHEBI:167181"/>
        <dbReference type="EC" id="4.2.99.18"/>
    </reaction>
</comment>
<dbReference type="AlphaFoldDB" id="A0A517QLB5"/>
<feature type="domain" description="FPG-type" evidence="21">
    <location>
        <begin position="243"/>
        <end position="278"/>
    </location>
</feature>
<keyword evidence="14" id="KW-0234">DNA repair</keyword>
<evidence type="ECO:0000256" key="5">
    <source>
        <dbReference type="ARBA" id="ARBA00012024"/>
    </source>
</evidence>
<keyword evidence="12" id="KW-0862">Zinc</keyword>
<dbReference type="PANTHER" id="PTHR22993:SF9">
    <property type="entry name" value="FORMAMIDOPYRIMIDINE-DNA GLYCOSYLASE"/>
    <property type="match status" value="1"/>
</dbReference>
<evidence type="ECO:0000313" key="23">
    <source>
        <dbReference type="EMBL" id="QDT32423.1"/>
    </source>
</evidence>
<dbReference type="InterPro" id="IPR010663">
    <property type="entry name" value="Znf_FPG/IleRS"/>
</dbReference>
<dbReference type="GO" id="GO:0008270">
    <property type="term" value="F:zinc ion binding"/>
    <property type="evidence" value="ECO:0007669"/>
    <property type="project" value="UniProtKB-KW"/>
</dbReference>
<accession>A0A517QLB5</accession>
<keyword evidence="11 23" id="KW-0378">Hydrolase</keyword>
<dbReference type="SMART" id="SM01232">
    <property type="entry name" value="H2TH"/>
    <property type="match status" value="1"/>
</dbReference>
<evidence type="ECO:0000256" key="19">
    <source>
        <dbReference type="ARBA" id="ARBA00044632"/>
    </source>
</evidence>
<evidence type="ECO:0000256" key="2">
    <source>
        <dbReference type="ARBA" id="ARBA00001947"/>
    </source>
</evidence>
<comment type="subunit">
    <text evidence="4">Monomer.</text>
</comment>
<dbReference type="Pfam" id="PF06831">
    <property type="entry name" value="H2TH"/>
    <property type="match status" value="1"/>
</dbReference>
<keyword evidence="8" id="KW-0479">Metal-binding</keyword>
<evidence type="ECO:0000256" key="11">
    <source>
        <dbReference type="ARBA" id="ARBA00022801"/>
    </source>
</evidence>
<keyword evidence="10 20" id="KW-0863">Zinc-finger</keyword>
<evidence type="ECO:0000256" key="15">
    <source>
        <dbReference type="ARBA" id="ARBA00023239"/>
    </source>
</evidence>
<dbReference type="PROSITE" id="PS51068">
    <property type="entry name" value="FPG_CAT"/>
    <property type="match status" value="1"/>
</dbReference>
<dbReference type="GO" id="GO:0140078">
    <property type="term" value="F:class I DNA-(apurinic or apyrimidinic site) endonuclease activity"/>
    <property type="evidence" value="ECO:0007669"/>
    <property type="project" value="UniProtKB-EC"/>
</dbReference>
<keyword evidence="15" id="KW-0456">Lyase</keyword>
<evidence type="ECO:0000256" key="17">
    <source>
        <dbReference type="ARBA" id="ARBA00023295"/>
    </source>
</evidence>
<evidence type="ECO:0000256" key="13">
    <source>
        <dbReference type="ARBA" id="ARBA00023125"/>
    </source>
</evidence>
<evidence type="ECO:0000259" key="21">
    <source>
        <dbReference type="PROSITE" id="PS51066"/>
    </source>
</evidence>
<keyword evidence="24" id="KW-1185">Reference proteome</keyword>
<dbReference type="InterPro" id="IPR000214">
    <property type="entry name" value="Znf_DNA_glyclase/AP_lyase"/>
</dbReference>
<evidence type="ECO:0000256" key="1">
    <source>
        <dbReference type="ARBA" id="ARBA00001668"/>
    </source>
</evidence>
<evidence type="ECO:0000256" key="7">
    <source>
        <dbReference type="ARBA" id="ARBA00016240"/>
    </source>
</evidence>